<organism evidence="1 2">
    <name type="scientific">Trichonephila inaurata madagascariensis</name>
    <dbReference type="NCBI Taxonomy" id="2747483"/>
    <lineage>
        <taxon>Eukaryota</taxon>
        <taxon>Metazoa</taxon>
        <taxon>Ecdysozoa</taxon>
        <taxon>Arthropoda</taxon>
        <taxon>Chelicerata</taxon>
        <taxon>Arachnida</taxon>
        <taxon>Araneae</taxon>
        <taxon>Araneomorphae</taxon>
        <taxon>Entelegynae</taxon>
        <taxon>Araneoidea</taxon>
        <taxon>Nephilidae</taxon>
        <taxon>Trichonephila</taxon>
        <taxon>Trichonephila inaurata</taxon>
    </lineage>
</organism>
<protein>
    <submittedName>
        <fullName evidence="1">Uncharacterized protein</fullName>
    </submittedName>
</protein>
<gene>
    <name evidence="1" type="ORF">TNIN_454831</name>
</gene>
<proteinExistence type="predicted"/>
<keyword evidence="2" id="KW-1185">Reference proteome</keyword>
<dbReference type="EMBL" id="BMAV01009299">
    <property type="protein sequence ID" value="GFY53490.1"/>
    <property type="molecule type" value="Genomic_DNA"/>
</dbReference>
<dbReference type="Proteomes" id="UP000886998">
    <property type="component" value="Unassembled WGS sequence"/>
</dbReference>
<comment type="caution">
    <text evidence="1">The sequence shown here is derived from an EMBL/GenBank/DDBJ whole genome shotgun (WGS) entry which is preliminary data.</text>
</comment>
<accession>A0A8X7C2X6</accession>
<evidence type="ECO:0000313" key="2">
    <source>
        <dbReference type="Proteomes" id="UP000886998"/>
    </source>
</evidence>
<dbReference type="AlphaFoldDB" id="A0A8X7C2X6"/>
<name>A0A8X7C2X6_9ARAC</name>
<sequence length="110" mass="12497">MPDNSVLVSMDLAKKNSIRTLDSTEDGNNCGCRFWSILAIKDIPQWVHEWIKQSFSALGVESWAHSKIYFGVNGYISVGSVYTVRKVLFHKNGFPCPSGDEFLDLRLWNL</sequence>
<reference evidence="1" key="1">
    <citation type="submission" date="2020-08" db="EMBL/GenBank/DDBJ databases">
        <title>Multicomponent nature underlies the extraordinary mechanical properties of spider dragline silk.</title>
        <authorList>
            <person name="Kono N."/>
            <person name="Nakamura H."/>
            <person name="Mori M."/>
            <person name="Yoshida Y."/>
            <person name="Ohtoshi R."/>
            <person name="Malay A.D."/>
            <person name="Moran D.A.P."/>
            <person name="Tomita M."/>
            <person name="Numata K."/>
            <person name="Arakawa K."/>
        </authorList>
    </citation>
    <scope>NUCLEOTIDE SEQUENCE</scope>
</reference>
<evidence type="ECO:0000313" key="1">
    <source>
        <dbReference type="EMBL" id="GFY53490.1"/>
    </source>
</evidence>